<dbReference type="AlphaFoldDB" id="A0A0D1ZME6"/>
<dbReference type="RefSeq" id="XP_016234188.1">
    <property type="nucleotide sequence ID" value="XM_016381086.1"/>
</dbReference>
<dbReference type="HOGENOM" id="CLU_031572_0_0_1"/>
<dbReference type="STRING" id="91928.A0A0D1ZME6"/>
<dbReference type="Proteomes" id="UP000053328">
    <property type="component" value="Unassembled WGS sequence"/>
</dbReference>
<accession>A0A0D1ZME6</accession>
<organism evidence="2 3">
    <name type="scientific">Exophiala spinifera</name>
    <dbReference type="NCBI Taxonomy" id="91928"/>
    <lineage>
        <taxon>Eukaryota</taxon>
        <taxon>Fungi</taxon>
        <taxon>Dikarya</taxon>
        <taxon>Ascomycota</taxon>
        <taxon>Pezizomycotina</taxon>
        <taxon>Eurotiomycetes</taxon>
        <taxon>Chaetothyriomycetidae</taxon>
        <taxon>Chaetothyriales</taxon>
        <taxon>Herpotrichiellaceae</taxon>
        <taxon>Exophiala</taxon>
    </lineage>
</organism>
<sequence>MTPVLAKTLSRLSRDSLLDLVIRWLDEDRPSTPYLCSNRRVFEADEEDYLYAPAATITELRQIYKGLQKDLSLASKRDVIDRVIDGDWRRGLTLRQHAMVDFAHLEQNDTALRWSALRLVPLVSSEESSSEDSDLQPPRKRRKHTYDDAGARYPEISAQTFLSTLKEEISPVVKAHYHLHKMASPQNLHIIRLYFLPSSTFSGGQSKIPRRPKHATDTARVMYIALPNSCPYVYVSLSGASGSNSRSKGTANSKTKSIAKMDMAAMKKVVLEAIPKALSRPHHRWALESTKLTARSLRAMVELKGNRKPGSGGGVYSSFAEGEGVPSVEILSTPIEGDEGDECSTRHSMVQKRFGGMDGEHHAALDRVHVTIQGWGEVETIKTATSPPGQGTSDVTLTFTGTDVFMGLKHLAELGAECLDLDKMPAWMTGELGLSSMTV</sequence>
<dbReference type="InterPro" id="IPR007902">
    <property type="entry name" value="Chl4/mis15/CENP-N"/>
</dbReference>
<name>A0A0D1ZME6_9EURO</name>
<dbReference type="Gene3D" id="3.10.20.720">
    <property type="match status" value="1"/>
</dbReference>
<dbReference type="GeneID" id="27333836"/>
<evidence type="ECO:0000256" key="1">
    <source>
        <dbReference type="SAM" id="MobiDB-lite"/>
    </source>
</evidence>
<keyword evidence="3" id="KW-1185">Reference proteome</keyword>
<dbReference type="Pfam" id="PF05238">
    <property type="entry name" value="CENP-N"/>
    <property type="match status" value="1"/>
</dbReference>
<feature type="region of interest" description="Disordered" evidence="1">
    <location>
        <begin position="127"/>
        <end position="149"/>
    </location>
</feature>
<protein>
    <recommendedName>
        <fullName evidence="4">CHL4 family chromosome segregation protein</fullName>
    </recommendedName>
</protein>
<reference evidence="2 3" key="1">
    <citation type="submission" date="2015-01" db="EMBL/GenBank/DDBJ databases">
        <title>The Genome Sequence of Exophiala spinifera CBS89968.</title>
        <authorList>
            <consortium name="The Broad Institute Genomics Platform"/>
            <person name="Cuomo C."/>
            <person name="de Hoog S."/>
            <person name="Gorbushina A."/>
            <person name="Stielow B."/>
            <person name="Teixiera M."/>
            <person name="Abouelleil A."/>
            <person name="Chapman S.B."/>
            <person name="Priest M."/>
            <person name="Young S.K."/>
            <person name="Wortman J."/>
            <person name="Nusbaum C."/>
            <person name="Birren B."/>
        </authorList>
    </citation>
    <scope>NUCLEOTIDE SEQUENCE [LARGE SCALE GENOMIC DNA]</scope>
    <source>
        <strain evidence="2 3">CBS 89968</strain>
    </source>
</reference>
<evidence type="ECO:0000313" key="2">
    <source>
        <dbReference type="EMBL" id="KIW13972.1"/>
    </source>
</evidence>
<dbReference type="OrthoDB" id="6585699at2759"/>
<gene>
    <name evidence="2" type="ORF">PV08_06753</name>
</gene>
<dbReference type="GO" id="GO:0034080">
    <property type="term" value="P:CENP-A containing chromatin assembly"/>
    <property type="evidence" value="ECO:0007669"/>
    <property type="project" value="InterPro"/>
</dbReference>
<evidence type="ECO:0008006" key="4">
    <source>
        <dbReference type="Google" id="ProtNLM"/>
    </source>
</evidence>
<proteinExistence type="predicted"/>
<dbReference type="EMBL" id="KN847496">
    <property type="protein sequence ID" value="KIW13972.1"/>
    <property type="molecule type" value="Genomic_DNA"/>
</dbReference>
<dbReference type="VEuPathDB" id="FungiDB:PV08_06753"/>
<dbReference type="GO" id="GO:0007059">
    <property type="term" value="P:chromosome segregation"/>
    <property type="evidence" value="ECO:0007669"/>
    <property type="project" value="InterPro"/>
</dbReference>
<evidence type="ECO:0000313" key="3">
    <source>
        <dbReference type="Proteomes" id="UP000053328"/>
    </source>
</evidence>